<evidence type="ECO:0000313" key="1">
    <source>
        <dbReference type="EMBL" id="OMJ77155.1"/>
    </source>
</evidence>
<proteinExistence type="predicted"/>
<sequence>MFNPWKPWKEGQIKYPQKSTEYFHQRDGIWNSLAHSSPKISQFYLKPNFELNNKIKIQNSTSPTTSTSIENTIRKTASRERIKKRKLEREILQAKSSQCLLSFHIKDDVQSIFSTFKDPASKPINKMIGSFNNYNELPEDRLKLVVNRRILKKDAEALSLISKKIAKEFEEEKQKKEWHKSIREQSLTRMRKRRKENQIYEQKAGIEKIKPIQKATTPVPNMHIKSLSIAKSVKIGYPEDYSESYGLLKAGVISSGRSIHPKSSRKPAMKKTDSFPVLINENPDEFSAENKKNTEIKFDEEVFTIEEIKESYKELNQFHKRFGELKGRVGFPHIYLEKYKNL</sequence>
<name>A0A1R2BKK4_9CILI</name>
<reference evidence="1 2" key="1">
    <citation type="submission" date="2016-11" db="EMBL/GenBank/DDBJ databases">
        <title>The macronuclear genome of Stentor coeruleus: a giant cell with tiny introns.</title>
        <authorList>
            <person name="Slabodnick M."/>
            <person name="Ruby J.G."/>
            <person name="Reiff S.B."/>
            <person name="Swart E.C."/>
            <person name="Gosai S."/>
            <person name="Prabakaran S."/>
            <person name="Witkowska E."/>
            <person name="Larue G.E."/>
            <person name="Fisher S."/>
            <person name="Freeman R.M."/>
            <person name="Gunawardena J."/>
            <person name="Chu W."/>
            <person name="Stover N.A."/>
            <person name="Gregory B.D."/>
            <person name="Nowacki M."/>
            <person name="Derisi J."/>
            <person name="Roy S.W."/>
            <person name="Marshall W.F."/>
            <person name="Sood P."/>
        </authorList>
    </citation>
    <scope>NUCLEOTIDE SEQUENCE [LARGE SCALE GENOMIC DNA]</scope>
    <source>
        <strain evidence="1">WM001</strain>
    </source>
</reference>
<dbReference type="OrthoDB" id="300604at2759"/>
<dbReference type="AlphaFoldDB" id="A0A1R2BKK4"/>
<accession>A0A1R2BKK4</accession>
<comment type="caution">
    <text evidence="1">The sequence shown here is derived from an EMBL/GenBank/DDBJ whole genome shotgun (WGS) entry which is preliminary data.</text>
</comment>
<dbReference type="Proteomes" id="UP000187209">
    <property type="component" value="Unassembled WGS sequence"/>
</dbReference>
<protein>
    <submittedName>
        <fullName evidence="1">Uncharacterized protein</fullName>
    </submittedName>
</protein>
<dbReference type="EMBL" id="MPUH01000590">
    <property type="protein sequence ID" value="OMJ77155.1"/>
    <property type="molecule type" value="Genomic_DNA"/>
</dbReference>
<organism evidence="1 2">
    <name type="scientific">Stentor coeruleus</name>
    <dbReference type="NCBI Taxonomy" id="5963"/>
    <lineage>
        <taxon>Eukaryota</taxon>
        <taxon>Sar</taxon>
        <taxon>Alveolata</taxon>
        <taxon>Ciliophora</taxon>
        <taxon>Postciliodesmatophora</taxon>
        <taxon>Heterotrichea</taxon>
        <taxon>Heterotrichida</taxon>
        <taxon>Stentoridae</taxon>
        <taxon>Stentor</taxon>
    </lineage>
</organism>
<keyword evidence="2" id="KW-1185">Reference proteome</keyword>
<gene>
    <name evidence="1" type="ORF">SteCoe_23296</name>
</gene>
<evidence type="ECO:0000313" key="2">
    <source>
        <dbReference type="Proteomes" id="UP000187209"/>
    </source>
</evidence>